<organism evidence="1 2">
    <name type="scientific">Hyalella azteca</name>
    <name type="common">Amphipod</name>
    <dbReference type="NCBI Taxonomy" id="294128"/>
    <lineage>
        <taxon>Eukaryota</taxon>
        <taxon>Metazoa</taxon>
        <taxon>Ecdysozoa</taxon>
        <taxon>Arthropoda</taxon>
        <taxon>Crustacea</taxon>
        <taxon>Multicrustacea</taxon>
        <taxon>Malacostraca</taxon>
        <taxon>Eumalacostraca</taxon>
        <taxon>Peracarida</taxon>
        <taxon>Amphipoda</taxon>
        <taxon>Senticaudata</taxon>
        <taxon>Talitrida</taxon>
        <taxon>Talitroidea</taxon>
        <taxon>Hyalellidae</taxon>
        <taxon>Hyalella</taxon>
    </lineage>
</organism>
<dbReference type="KEGG" id="hazt:125177929"/>
<sequence length="114" mass="12632">MCWKKWKVALNTCQNNGMEPVPYPASLKDRAILSIRQSAAIFLDMIRTSNGSYVTRSSGVLVPDAVIYGWDDGEPDNGTQNCIGICDPRTLFYDCLCNKMDIYAGVICVYVALP</sequence>
<protein>
    <submittedName>
        <fullName evidence="2">Uncharacterized protein LOC125177929</fullName>
    </submittedName>
</protein>
<name>A0A979FK52_HYAAZ</name>
<gene>
    <name evidence="2" type="primary">LOC125177929</name>
</gene>
<dbReference type="AlphaFoldDB" id="A0A979FK52"/>
<proteinExistence type="predicted"/>
<evidence type="ECO:0000313" key="2">
    <source>
        <dbReference type="RefSeq" id="XP_047736605.1"/>
    </source>
</evidence>
<dbReference type="Proteomes" id="UP000694843">
    <property type="component" value="Unplaced"/>
</dbReference>
<evidence type="ECO:0000313" key="1">
    <source>
        <dbReference type="Proteomes" id="UP000694843"/>
    </source>
</evidence>
<dbReference type="RefSeq" id="XP_047736605.1">
    <property type="nucleotide sequence ID" value="XM_047880649.1"/>
</dbReference>
<keyword evidence="1" id="KW-1185">Reference proteome</keyword>
<accession>A0A979FK52</accession>
<dbReference type="InterPro" id="IPR016187">
    <property type="entry name" value="CTDL_fold"/>
</dbReference>
<reference evidence="2" key="1">
    <citation type="submission" date="2025-08" db="UniProtKB">
        <authorList>
            <consortium name="RefSeq"/>
        </authorList>
    </citation>
    <scope>IDENTIFICATION</scope>
    <source>
        <tissue evidence="2">Whole organism</tissue>
    </source>
</reference>
<dbReference type="SUPFAM" id="SSF56436">
    <property type="entry name" value="C-type lectin-like"/>
    <property type="match status" value="1"/>
</dbReference>
<dbReference type="GeneID" id="125177929"/>